<evidence type="ECO:0000313" key="2">
    <source>
        <dbReference type="EMBL" id="CBI20323.3"/>
    </source>
</evidence>
<dbReference type="HOGENOM" id="CLU_2459263_0_0_1"/>
<dbReference type="InParanoid" id="E0CSM4"/>
<dbReference type="PaxDb" id="29760-VIT_19s0014g02940.t01"/>
<proteinExistence type="predicted"/>
<dbReference type="PANTHER" id="PTHR34689">
    <property type="entry name" value="NUCLEIC ACID-BINDING PROTEIN"/>
    <property type="match status" value="1"/>
</dbReference>
<keyword evidence="1" id="KW-0732">Signal</keyword>
<gene>
    <name evidence="2" type="ordered locus">VIT_19s0014g02940</name>
</gene>
<evidence type="ECO:0000256" key="1">
    <source>
        <dbReference type="SAM" id="SignalP"/>
    </source>
</evidence>
<sequence length="89" mass="10590">MRHLKLIFLSFFLGFLCFSSYVNVRDFPFYFGENGVQVTNFTSSMSLGVLLKIWSHMNKRPEFTAWLAEIKQVNLESLPNWEEKQMFKE</sequence>
<dbReference type="EMBL" id="FN595229">
    <property type="protein sequence ID" value="CBI20323.3"/>
    <property type="molecule type" value="Genomic_DNA"/>
</dbReference>
<feature type="chain" id="PRO_5003133228" evidence="1">
    <location>
        <begin position="25"/>
        <end position="89"/>
    </location>
</feature>
<keyword evidence="3" id="KW-1185">Reference proteome</keyword>
<evidence type="ECO:0000313" key="3">
    <source>
        <dbReference type="Proteomes" id="UP000009183"/>
    </source>
</evidence>
<dbReference type="PANTHER" id="PTHR34689:SF1">
    <property type="entry name" value="NUCLEIC ACID-BINDING PROTEIN"/>
    <property type="match status" value="1"/>
</dbReference>
<reference evidence="3" key="1">
    <citation type="journal article" date="2007" name="Nature">
        <title>The grapevine genome sequence suggests ancestral hexaploidization in major angiosperm phyla.</title>
        <authorList>
            <consortium name="The French-Italian Public Consortium for Grapevine Genome Characterization."/>
            <person name="Jaillon O."/>
            <person name="Aury J.-M."/>
            <person name="Noel B."/>
            <person name="Policriti A."/>
            <person name="Clepet C."/>
            <person name="Casagrande A."/>
            <person name="Choisne N."/>
            <person name="Aubourg S."/>
            <person name="Vitulo N."/>
            <person name="Jubin C."/>
            <person name="Vezzi A."/>
            <person name="Legeai F."/>
            <person name="Hugueney P."/>
            <person name="Dasilva C."/>
            <person name="Horner D."/>
            <person name="Mica E."/>
            <person name="Jublot D."/>
            <person name="Poulain J."/>
            <person name="Bruyere C."/>
            <person name="Billault A."/>
            <person name="Segurens B."/>
            <person name="Gouyvenoux M."/>
            <person name="Ugarte E."/>
            <person name="Cattonaro F."/>
            <person name="Anthouard V."/>
            <person name="Vico V."/>
            <person name="Del Fabbro C."/>
            <person name="Alaux M."/>
            <person name="Di Gaspero G."/>
            <person name="Dumas V."/>
            <person name="Felice N."/>
            <person name="Paillard S."/>
            <person name="Juman I."/>
            <person name="Moroldo M."/>
            <person name="Scalabrin S."/>
            <person name="Canaguier A."/>
            <person name="Le Clainche I."/>
            <person name="Malacrida G."/>
            <person name="Durand E."/>
            <person name="Pesole G."/>
            <person name="Laucou V."/>
            <person name="Chatelet P."/>
            <person name="Merdinoglu D."/>
            <person name="Delledonne M."/>
            <person name="Pezzotti M."/>
            <person name="Lecharny A."/>
            <person name="Scarpelli C."/>
            <person name="Artiguenave F."/>
            <person name="Pe M.E."/>
            <person name="Valle G."/>
            <person name="Morgante M."/>
            <person name="Caboche M."/>
            <person name="Adam-Blondon A.-F."/>
            <person name="Weissenbach J."/>
            <person name="Quetier F."/>
            <person name="Wincker P."/>
        </authorList>
    </citation>
    <scope>NUCLEOTIDE SEQUENCE [LARGE SCALE GENOMIC DNA]</scope>
    <source>
        <strain evidence="3">cv. Pinot noir / PN40024</strain>
    </source>
</reference>
<accession>E0CSM4</accession>
<organism evidence="2 3">
    <name type="scientific">Vitis vinifera</name>
    <name type="common">Grape</name>
    <dbReference type="NCBI Taxonomy" id="29760"/>
    <lineage>
        <taxon>Eukaryota</taxon>
        <taxon>Viridiplantae</taxon>
        <taxon>Streptophyta</taxon>
        <taxon>Embryophyta</taxon>
        <taxon>Tracheophyta</taxon>
        <taxon>Spermatophyta</taxon>
        <taxon>Magnoliopsida</taxon>
        <taxon>eudicotyledons</taxon>
        <taxon>Gunneridae</taxon>
        <taxon>Pentapetalae</taxon>
        <taxon>rosids</taxon>
        <taxon>Vitales</taxon>
        <taxon>Vitaceae</taxon>
        <taxon>Viteae</taxon>
        <taxon>Vitis</taxon>
    </lineage>
</organism>
<dbReference type="AlphaFoldDB" id="E0CSM4"/>
<protein>
    <submittedName>
        <fullName evidence="2">Uncharacterized protein</fullName>
    </submittedName>
</protein>
<feature type="signal peptide" evidence="1">
    <location>
        <begin position="1"/>
        <end position="24"/>
    </location>
</feature>
<name>E0CSM4_VITVI</name>
<dbReference type="Proteomes" id="UP000009183">
    <property type="component" value="Chromosome 19"/>
</dbReference>